<protein>
    <submittedName>
        <fullName evidence="2">10961_t:CDS:1</fullName>
    </submittedName>
</protein>
<feature type="non-terminal residue" evidence="2">
    <location>
        <position position="93"/>
    </location>
</feature>
<gene>
    <name evidence="2" type="ORF">PBRASI_LOCUS6538</name>
</gene>
<name>A0A9N9BTQ4_9GLOM</name>
<sequence length="93" mass="10242">MVHTKWPVLGVGLLHQASNLAVVLIPVLVHIMLIGCWKHVWHGRISLLNGAWPWSRLIADTCFMIFPIISVTLSAVLRASSDHGQSVLKTGIL</sequence>
<evidence type="ECO:0000313" key="3">
    <source>
        <dbReference type="Proteomes" id="UP000789739"/>
    </source>
</evidence>
<keyword evidence="3" id="KW-1185">Reference proteome</keyword>
<dbReference type="AlphaFoldDB" id="A0A9N9BTQ4"/>
<keyword evidence="1" id="KW-0812">Transmembrane</keyword>
<proteinExistence type="predicted"/>
<comment type="caution">
    <text evidence="2">The sequence shown here is derived from an EMBL/GenBank/DDBJ whole genome shotgun (WGS) entry which is preliminary data.</text>
</comment>
<reference evidence="2" key="1">
    <citation type="submission" date="2021-06" db="EMBL/GenBank/DDBJ databases">
        <authorList>
            <person name="Kallberg Y."/>
            <person name="Tangrot J."/>
            <person name="Rosling A."/>
        </authorList>
    </citation>
    <scope>NUCLEOTIDE SEQUENCE</scope>
    <source>
        <strain evidence="2">BR232B</strain>
    </source>
</reference>
<keyword evidence="1" id="KW-0472">Membrane</keyword>
<evidence type="ECO:0000313" key="2">
    <source>
        <dbReference type="EMBL" id="CAG8579450.1"/>
    </source>
</evidence>
<feature type="transmembrane region" description="Helical" evidence="1">
    <location>
        <begin position="57"/>
        <end position="77"/>
    </location>
</feature>
<dbReference type="Proteomes" id="UP000789739">
    <property type="component" value="Unassembled WGS sequence"/>
</dbReference>
<accession>A0A9N9BTQ4</accession>
<organism evidence="2 3">
    <name type="scientific">Paraglomus brasilianum</name>
    <dbReference type="NCBI Taxonomy" id="144538"/>
    <lineage>
        <taxon>Eukaryota</taxon>
        <taxon>Fungi</taxon>
        <taxon>Fungi incertae sedis</taxon>
        <taxon>Mucoromycota</taxon>
        <taxon>Glomeromycotina</taxon>
        <taxon>Glomeromycetes</taxon>
        <taxon>Paraglomerales</taxon>
        <taxon>Paraglomeraceae</taxon>
        <taxon>Paraglomus</taxon>
    </lineage>
</organism>
<feature type="transmembrane region" description="Helical" evidence="1">
    <location>
        <begin position="20"/>
        <end position="37"/>
    </location>
</feature>
<evidence type="ECO:0000256" key="1">
    <source>
        <dbReference type="SAM" id="Phobius"/>
    </source>
</evidence>
<keyword evidence="1" id="KW-1133">Transmembrane helix</keyword>
<dbReference type="EMBL" id="CAJVPI010000878">
    <property type="protein sequence ID" value="CAG8579450.1"/>
    <property type="molecule type" value="Genomic_DNA"/>
</dbReference>